<organism evidence="2 3">
    <name type="scientific">Marinicrinis lubricantis</name>
    <dbReference type="NCBI Taxonomy" id="2086470"/>
    <lineage>
        <taxon>Bacteria</taxon>
        <taxon>Bacillati</taxon>
        <taxon>Bacillota</taxon>
        <taxon>Bacilli</taxon>
        <taxon>Bacillales</taxon>
        <taxon>Paenibacillaceae</taxon>
    </lineage>
</organism>
<keyword evidence="1" id="KW-0812">Transmembrane</keyword>
<evidence type="ECO:0000256" key="1">
    <source>
        <dbReference type="SAM" id="Phobius"/>
    </source>
</evidence>
<comment type="caution">
    <text evidence="2">The sequence shown here is derived from an EMBL/GenBank/DDBJ whole genome shotgun (WGS) entry which is preliminary data.</text>
</comment>
<reference evidence="3" key="1">
    <citation type="journal article" date="2019" name="Int. J. Syst. Evol. Microbiol.">
        <title>The Global Catalogue of Microorganisms (GCM) 10K type strain sequencing project: providing services to taxonomists for standard genome sequencing and annotation.</title>
        <authorList>
            <consortium name="The Broad Institute Genomics Platform"/>
            <consortium name="The Broad Institute Genome Sequencing Center for Infectious Disease"/>
            <person name="Wu L."/>
            <person name="Ma J."/>
        </authorList>
    </citation>
    <scope>NUCLEOTIDE SEQUENCE [LARGE SCALE GENOMIC DNA]</scope>
    <source>
        <strain evidence="3">CCM 8749</strain>
    </source>
</reference>
<accession>A0ABW1ISN8</accession>
<name>A0ABW1ISN8_9BACL</name>
<keyword evidence="1" id="KW-0472">Membrane</keyword>
<gene>
    <name evidence="2" type="ORF">ACFPXP_17125</name>
</gene>
<sequence length="363" mass="40578">MRRPFQSVWSKMVSSYIAVVLVIALLLGSIFYLFFSHQYSEEIRINKQMMLKNTVNSIESSVIQRVHQIYLSLALGSPVNIDLDTFKGNHSKVLDIQQLLQNQVQNHSDLIQAIHLYDTEDHFMISSVHGLQLYESTPSGAGGTADWIDAMKETEESSLWMHTRMVPQDPYTELTEQSSMNPLISYVHSYPFQSSGQDCELMIAIDIKESAVSQIIDNMLPADYESTFIVDPNGTVISAADKSLLGRPMEEHSLIQSLLSFNPADGSSAHTFDHGSYVVTHDQFAGNGWRIYTTTPDKSFYYKMDGLKEGVLMVCLLAVAVGIAMSSIFTAAGYSPLKRIMNNIKSRLDSPVGSKQITGFFFI</sequence>
<evidence type="ECO:0000313" key="2">
    <source>
        <dbReference type="EMBL" id="MFC5988127.1"/>
    </source>
</evidence>
<feature type="transmembrane region" description="Helical" evidence="1">
    <location>
        <begin position="311"/>
        <end position="337"/>
    </location>
</feature>
<keyword evidence="1" id="KW-1133">Transmembrane helix</keyword>
<dbReference type="RefSeq" id="WP_379895573.1">
    <property type="nucleotide sequence ID" value="NZ_CBCSCT010000021.1"/>
</dbReference>
<keyword evidence="3" id="KW-1185">Reference proteome</keyword>
<protein>
    <submittedName>
        <fullName evidence="2">Cache domain-containing protein</fullName>
    </submittedName>
</protein>
<dbReference type="Gene3D" id="3.30.450.20">
    <property type="entry name" value="PAS domain"/>
    <property type="match status" value="1"/>
</dbReference>
<evidence type="ECO:0000313" key="3">
    <source>
        <dbReference type="Proteomes" id="UP001596250"/>
    </source>
</evidence>
<proteinExistence type="predicted"/>
<dbReference type="Proteomes" id="UP001596250">
    <property type="component" value="Unassembled WGS sequence"/>
</dbReference>
<dbReference type="EMBL" id="JBHSQV010000176">
    <property type="protein sequence ID" value="MFC5988127.1"/>
    <property type="molecule type" value="Genomic_DNA"/>
</dbReference>
<feature type="transmembrane region" description="Helical" evidence="1">
    <location>
        <begin position="12"/>
        <end position="35"/>
    </location>
</feature>